<keyword evidence="2" id="KW-0813">Transport</keyword>
<keyword evidence="3" id="KW-1134">Transmembrane beta strand</keyword>
<dbReference type="Proteomes" id="UP000297839">
    <property type="component" value="Unassembled WGS sequence"/>
</dbReference>
<evidence type="ECO:0000256" key="2">
    <source>
        <dbReference type="ARBA" id="ARBA00022448"/>
    </source>
</evidence>
<keyword evidence="10" id="KW-0675">Receptor</keyword>
<evidence type="ECO:0000256" key="6">
    <source>
        <dbReference type="ARBA" id="ARBA00023136"/>
    </source>
</evidence>
<keyword evidence="11" id="KW-1185">Reference proteome</keyword>
<evidence type="ECO:0000256" key="1">
    <source>
        <dbReference type="ARBA" id="ARBA00004571"/>
    </source>
</evidence>
<dbReference type="OrthoDB" id="9760620at2"/>
<evidence type="ECO:0000256" key="5">
    <source>
        <dbReference type="ARBA" id="ARBA00023077"/>
    </source>
</evidence>
<dbReference type="Pfam" id="PF00593">
    <property type="entry name" value="TonB_dep_Rec_b-barrel"/>
    <property type="match status" value="1"/>
</dbReference>
<evidence type="ECO:0000256" key="8">
    <source>
        <dbReference type="SAM" id="MobiDB-lite"/>
    </source>
</evidence>
<evidence type="ECO:0000256" key="4">
    <source>
        <dbReference type="ARBA" id="ARBA00022692"/>
    </source>
</evidence>
<keyword evidence="5" id="KW-0798">TonB box</keyword>
<gene>
    <name evidence="10" type="ORF">EZ216_14535</name>
</gene>
<accession>A0A4Z0BNG5</accession>
<keyword evidence="7" id="KW-0998">Cell outer membrane</keyword>
<dbReference type="AlphaFoldDB" id="A0A4Z0BNG5"/>
<dbReference type="GO" id="GO:0015344">
    <property type="term" value="F:siderophore uptake transmembrane transporter activity"/>
    <property type="evidence" value="ECO:0007669"/>
    <property type="project" value="TreeGrafter"/>
</dbReference>
<dbReference type="PANTHER" id="PTHR30069:SF28">
    <property type="entry name" value="TONB-DEPENDENT RECEPTOR YNCD-RELATED"/>
    <property type="match status" value="1"/>
</dbReference>
<evidence type="ECO:0000313" key="10">
    <source>
        <dbReference type="EMBL" id="TFZ00312.1"/>
    </source>
</evidence>
<proteinExistence type="predicted"/>
<feature type="region of interest" description="Disordered" evidence="8">
    <location>
        <begin position="1"/>
        <end position="29"/>
    </location>
</feature>
<dbReference type="GO" id="GO:0044718">
    <property type="term" value="P:siderophore transmembrane transport"/>
    <property type="evidence" value="ECO:0007669"/>
    <property type="project" value="TreeGrafter"/>
</dbReference>
<sequence>MKCIRSKSPPGAASATRPSSRPFRWRPRRRSRQFQAIPVATQAPVTQPGGVIGLSRSYEGTDGRWVMRTRALGTPLTVTAGLTTERLDEHRLGFQNFTGTGVAQVLGVEGALRRDEDNRVRTFDQYVQGVWEGERVSVTAGVRHSRARFDSRDHFISGANGDDSGAVAYSATTPVAGVVWHANDRLNLYVSAGRGFETPTFNELAYRPGGGGLNFNLRSATSRQLEVGAKALLGGNWKLNAALFEARTSDELVVLTNSGGRSTFQNAGRTRRRGFEAALDGTLGGGWSASIAATALQAEYATGFLTCGPPPCTVPTVAIPAGQRIPGIPRTMLFGELAWTHKPWGLETAAELRHTGRMAVDDANSDFAGASTVLALRASLRQAVGAWRLREFVRVDNVTDRRYAGSVIVNEGNGRFFEPAPGRNWLLGVNAAYTF</sequence>
<reference evidence="10 11" key="1">
    <citation type="submission" date="2019-03" db="EMBL/GenBank/DDBJ databases">
        <title>Ramlibacter sp. 18x22-1, whole genome shotgun sequence.</title>
        <authorList>
            <person name="Zhang X."/>
            <person name="Feng G."/>
            <person name="Zhu H."/>
        </authorList>
    </citation>
    <scope>NUCLEOTIDE SEQUENCE [LARGE SCALE GENOMIC DNA]</scope>
    <source>
        <strain evidence="10 11">18x22-1</strain>
    </source>
</reference>
<organism evidence="10 11">
    <name type="scientific">Ramlibacter humi</name>
    <dbReference type="NCBI Taxonomy" id="2530451"/>
    <lineage>
        <taxon>Bacteria</taxon>
        <taxon>Pseudomonadati</taxon>
        <taxon>Pseudomonadota</taxon>
        <taxon>Betaproteobacteria</taxon>
        <taxon>Burkholderiales</taxon>
        <taxon>Comamonadaceae</taxon>
        <taxon>Ramlibacter</taxon>
    </lineage>
</organism>
<keyword evidence="4" id="KW-0812">Transmembrane</keyword>
<evidence type="ECO:0000256" key="3">
    <source>
        <dbReference type="ARBA" id="ARBA00022452"/>
    </source>
</evidence>
<dbReference type="Gene3D" id="2.40.170.20">
    <property type="entry name" value="TonB-dependent receptor, beta-barrel domain"/>
    <property type="match status" value="1"/>
</dbReference>
<evidence type="ECO:0000259" key="9">
    <source>
        <dbReference type="Pfam" id="PF00593"/>
    </source>
</evidence>
<evidence type="ECO:0000313" key="11">
    <source>
        <dbReference type="Proteomes" id="UP000297839"/>
    </source>
</evidence>
<dbReference type="EMBL" id="SMLK01000004">
    <property type="protein sequence ID" value="TFZ00312.1"/>
    <property type="molecule type" value="Genomic_DNA"/>
</dbReference>
<protein>
    <submittedName>
        <fullName evidence="10">TonB-dependent receptor</fullName>
    </submittedName>
</protein>
<name>A0A4Z0BNG5_9BURK</name>
<comment type="caution">
    <text evidence="10">The sequence shown here is derived from an EMBL/GenBank/DDBJ whole genome shotgun (WGS) entry which is preliminary data.</text>
</comment>
<dbReference type="GO" id="GO:0009279">
    <property type="term" value="C:cell outer membrane"/>
    <property type="evidence" value="ECO:0007669"/>
    <property type="project" value="UniProtKB-SubCell"/>
</dbReference>
<comment type="subcellular location">
    <subcellularLocation>
        <location evidence="1">Cell outer membrane</location>
        <topology evidence="1">Multi-pass membrane protein</topology>
    </subcellularLocation>
</comment>
<dbReference type="PANTHER" id="PTHR30069">
    <property type="entry name" value="TONB-DEPENDENT OUTER MEMBRANE RECEPTOR"/>
    <property type="match status" value="1"/>
</dbReference>
<keyword evidence="6" id="KW-0472">Membrane</keyword>
<dbReference type="InterPro" id="IPR039426">
    <property type="entry name" value="TonB-dep_rcpt-like"/>
</dbReference>
<dbReference type="InterPro" id="IPR036942">
    <property type="entry name" value="Beta-barrel_TonB_sf"/>
</dbReference>
<dbReference type="InterPro" id="IPR000531">
    <property type="entry name" value="Beta-barrel_TonB"/>
</dbReference>
<feature type="domain" description="TonB-dependent receptor-like beta-barrel" evidence="9">
    <location>
        <begin position="49"/>
        <end position="397"/>
    </location>
</feature>
<evidence type="ECO:0000256" key="7">
    <source>
        <dbReference type="ARBA" id="ARBA00023237"/>
    </source>
</evidence>
<dbReference type="SUPFAM" id="SSF56935">
    <property type="entry name" value="Porins"/>
    <property type="match status" value="1"/>
</dbReference>